<reference evidence="2" key="1">
    <citation type="submission" date="2021-02" db="EMBL/GenBank/DDBJ databases">
        <authorList>
            <person name="Dougan E. K."/>
            <person name="Rhodes N."/>
            <person name="Thang M."/>
            <person name="Chan C."/>
        </authorList>
    </citation>
    <scope>NUCLEOTIDE SEQUENCE</scope>
</reference>
<name>A0A813A0I8_9DINO</name>
<accession>A0A813A0I8</accession>
<dbReference type="EMBL" id="CAJNJA010053176">
    <property type="protein sequence ID" value="CAE7849522.1"/>
    <property type="molecule type" value="Genomic_DNA"/>
</dbReference>
<feature type="region of interest" description="Disordered" evidence="1">
    <location>
        <begin position="46"/>
        <end position="76"/>
    </location>
</feature>
<evidence type="ECO:0000313" key="2">
    <source>
        <dbReference type="EMBL" id="CAE7849522.1"/>
    </source>
</evidence>
<evidence type="ECO:0000313" key="3">
    <source>
        <dbReference type="Proteomes" id="UP000601435"/>
    </source>
</evidence>
<feature type="compositionally biased region" description="Gly residues" evidence="1">
    <location>
        <begin position="59"/>
        <end position="71"/>
    </location>
</feature>
<dbReference type="Proteomes" id="UP000601435">
    <property type="component" value="Unassembled WGS sequence"/>
</dbReference>
<keyword evidence="3" id="KW-1185">Reference proteome</keyword>
<protein>
    <submittedName>
        <fullName evidence="2">Uncharacterized protein</fullName>
    </submittedName>
</protein>
<comment type="caution">
    <text evidence="2">The sequence shown here is derived from an EMBL/GenBank/DDBJ whole genome shotgun (WGS) entry which is preliminary data.</text>
</comment>
<gene>
    <name evidence="2" type="ORF">SNEC2469_LOCUS26278</name>
</gene>
<sequence>MATQPVIAGGTATGQTGACPACSRRAVHEFARARLHRFHPIRQSRGHLRSDAGRRRRGCAGGAVAAGGEEGGPAASVGSLAEAGKALPRGSVLRTGTRPTSSWQGPSRCGALLLGSNYPGLQRFHAQQACRKHSRWWHHPHVQDGWQGHCRARPAAGAPTGRDAGRRSPPCPHCRSLLCRAACRRQA</sequence>
<organism evidence="2 3">
    <name type="scientific">Symbiodinium necroappetens</name>
    <dbReference type="NCBI Taxonomy" id="1628268"/>
    <lineage>
        <taxon>Eukaryota</taxon>
        <taxon>Sar</taxon>
        <taxon>Alveolata</taxon>
        <taxon>Dinophyceae</taxon>
        <taxon>Suessiales</taxon>
        <taxon>Symbiodiniaceae</taxon>
        <taxon>Symbiodinium</taxon>
    </lineage>
</organism>
<proteinExistence type="predicted"/>
<dbReference type="AlphaFoldDB" id="A0A813A0I8"/>
<evidence type="ECO:0000256" key="1">
    <source>
        <dbReference type="SAM" id="MobiDB-lite"/>
    </source>
</evidence>